<feature type="chain" id="PRO_5005252234" description="Peptidase S1 domain-containing protein" evidence="3">
    <location>
        <begin position="23"/>
        <end position="358"/>
    </location>
</feature>
<dbReference type="STRING" id="1195763.ABT56_11805"/>
<dbReference type="GO" id="GO:0006508">
    <property type="term" value="P:proteolysis"/>
    <property type="evidence" value="ECO:0007669"/>
    <property type="project" value="UniProtKB-KW"/>
</dbReference>
<evidence type="ECO:0000256" key="3">
    <source>
        <dbReference type="SAM" id="SignalP"/>
    </source>
</evidence>
<dbReference type="SUPFAM" id="SSF50494">
    <property type="entry name" value="Trypsin-like serine proteases"/>
    <property type="match status" value="1"/>
</dbReference>
<dbReference type="PROSITE" id="PS00135">
    <property type="entry name" value="TRYPSIN_SER"/>
    <property type="match status" value="1"/>
</dbReference>
<dbReference type="InterPro" id="IPR033116">
    <property type="entry name" value="TRYPSIN_SER"/>
</dbReference>
<dbReference type="InterPro" id="IPR009003">
    <property type="entry name" value="Peptidase_S1_PA"/>
</dbReference>
<accession>A0A0J1H0R1</accession>
<dbReference type="PANTHER" id="PTHR24256">
    <property type="entry name" value="TRYPTASE-RELATED"/>
    <property type="match status" value="1"/>
</dbReference>
<keyword evidence="2" id="KW-0720">Serine protease</keyword>
<dbReference type="OrthoDB" id="9813836at2"/>
<evidence type="ECO:0000259" key="4">
    <source>
        <dbReference type="PROSITE" id="PS50240"/>
    </source>
</evidence>
<dbReference type="EMBL" id="LDOT01000014">
    <property type="protein sequence ID" value="KLV05394.1"/>
    <property type="molecule type" value="Genomic_DNA"/>
</dbReference>
<dbReference type="InterPro" id="IPR020008">
    <property type="entry name" value="GlyGly_CTERM"/>
</dbReference>
<dbReference type="InterPro" id="IPR043504">
    <property type="entry name" value="Peptidase_S1_PA_chymotrypsin"/>
</dbReference>
<evidence type="ECO:0000313" key="6">
    <source>
        <dbReference type="Proteomes" id="UP000036097"/>
    </source>
</evidence>
<dbReference type="GO" id="GO:0004252">
    <property type="term" value="F:serine-type endopeptidase activity"/>
    <property type="evidence" value="ECO:0007669"/>
    <property type="project" value="InterPro"/>
</dbReference>
<dbReference type="Proteomes" id="UP000036097">
    <property type="component" value="Unassembled WGS sequence"/>
</dbReference>
<dbReference type="PROSITE" id="PS50240">
    <property type="entry name" value="TRYPSIN_DOM"/>
    <property type="match status" value="1"/>
</dbReference>
<dbReference type="SMART" id="SM00020">
    <property type="entry name" value="Tryp_SPc"/>
    <property type="match status" value="1"/>
</dbReference>
<keyword evidence="2" id="KW-0645">Protease</keyword>
<dbReference type="PROSITE" id="PS51257">
    <property type="entry name" value="PROKAR_LIPOPROTEIN"/>
    <property type="match status" value="1"/>
</dbReference>
<dbReference type="AlphaFoldDB" id="A0A0J1H0R1"/>
<dbReference type="PRINTS" id="PR00722">
    <property type="entry name" value="CHYMOTRYPSIN"/>
</dbReference>
<evidence type="ECO:0000256" key="1">
    <source>
        <dbReference type="ARBA" id="ARBA00023157"/>
    </source>
</evidence>
<evidence type="ECO:0000256" key="2">
    <source>
        <dbReference type="RuleBase" id="RU363034"/>
    </source>
</evidence>
<feature type="domain" description="Peptidase S1" evidence="4">
    <location>
        <begin position="30"/>
        <end position="302"/>
    </location>
</feature>
<dbReference type="RefSeq" id="WP_047879077.1">
    <property type="nucleotide sequence ID" value="NZ_LDOT01000014.1"/>
</dbReference>
<keyword evidence="1" id="KW-1015">Disulfide bond</keyword>
<protein>
    <recommendedName>
        <fullName evidence="4">Peptidase S1 domain-containing protein</fullName>
    </recommendedName>
</protein>
<keyword evidence="6" id="KW-1185">Reference proteome</keyword>
<proteinExistence type="predicted"/>
<feature type="signal peptide" evidence="3">
    <location>
        <begin position="1"/>
        <end position="22"/>
    </location>
</feature>
<dbReference type="PROSITE" id="PS00134">
    <property type="entry name" value="TRYPSIN_HIS"/>
    <property type="match status" value="1"/>
</dbReference>
<dbReference type="Pfam" id="PF00089">
    <property type="entry name" value="Trypsin"/>
    <property type="match status" value="1"/>
</dbReference>
<reference evidence="5 6" key="1">
    <citation type="submission" date="2015-05" db="EMBL/GenBank/DDBJ databases">
        <title>Photobacterium galathea sp. nov.</title>
        <authorList>
            <person name="Machado H."/>
            <person name="Gram L."/>
        </authorList>
    </citation>
    <scope>NUCLEOTIDE SEQUENCE [LARGE SCALE GENOMIC DNA]</scope>
    <source>
        <strain evidence="5 6">CGMCC 1.12159</strain>
    </source>
</reference>
<dbReference type="PATRIC" id="fig|1195763.3.peg.2490"/>
<sequence>MKKLILSPIVLALACTSLNVTASTEIQPRVLNGSEISKINNNLLPWQAAMVMQSEFDFSTRSGCGAVVISDTWAVTAAHCIIPAMTDILIAGTHHIPNANGDAANIDGKYKFNIIRKIVHPNFDLSISANDDIALLQVDRSMMEVAKPIKVATADEQHLANQAFDNTWTPSAFSKANLIASGWGASQPYFTQPDELMVVKLAGIPINSCKPTYSLDANSHFVCADSNNPDIKKDVCRGDSGGPLVWQNPNHASDSDFGLRVIGVTSNGPYCEPKNAGMPQAQYNGLYTELASYYPWIELKTGLDLAAVPASSFDADPFIAIPDTKPAAKKNTGSSGGGSIPLTALAALAGLAILRRKK</sequence>
<dbReference type="Gene3D" id="2.40.10.10">
    <property type="entry name" value="Trypsin-like serine proteases"/>
    <property type="match status" value="1"/>
</dbReference>
<dbReference type="InterPro" id="IPR001254">
    <property type="entry name" value="Trypsin_dom"/>
</dbReference>
<gene>
    <name evidence="5" type="ORF">ABT56_11805</name>
</gene>
<name>A0A0J1H0R1_9GAMM</name>
<dbReference type="CDD" id="cd00190">
    <property type="entry name" value="Tryp_SPc"/>
    <property type="match status" value="1"/>
</dbReference>
<dbReference type="NCBIfam" id="TIGR03501">
    <property type="entry name" value="GlyGly_CTERM"/>
    <property type="match status" value="1"/>
</dbReference>
<dbReference type="InterPro" id="IPR018114">
    <property type="entry name" value="TRYPSIN_HIS"/>
</dbReference>
<comment type="caution">
    <text evidence="5">The sequence shown here is derived from an EMBL/GenBank/DDBJ whole genome shotgun (WGS) entry which is preliminary data.</text>
</comment>
<dbReference type="InterPro" id="IPR051487">
    <property type="entry name" value="Ser/Thr_Proteases_Immune/Dev"/>
</dbReference>
<dbReference type="InterPro" id="IPR001314">
    <property type="entry name" value="Peptidase_S1A"/>
</dbReference>
<keyword evidence="3" id="KW-0732">Signal</keyword>
<organism evidence="5 6">
    <name type="scientific">Photobacterium aquae</name>
    <dbReference type="NCBI Taxonomy" id="1195763"/>
    <lineage>
        <taxon>Bacteria</taxon>
        <taxon>Pseudomonadati</taxon>
        <taxon>Pseudomonadota</taxon>
        <taxon>Gammaproteobacteria</taxon>
        <taxon>Vibrionales</taxon>
        <taxon>Vibrionaceae</taxon>
        <taxon>Photobacterium</taxon>
    </lineage>
</organism>
<keyword evidence="2" id="KW-0378">Hydrolase</keyword>
<evidence type="ECO:0000313" key="5">
    <source>
        <dbReference type="EMBL" id="KLV05394.1"/>
    </source>
</evidence>